<reference evidence="9" key="1">
    <citation type="submission" date="2021-11" db="EMBL/GenBank/DDBJ databases">
        <title>Cultivation dependent microbiological survey of springs from the worlds oldest radium mine currently devoted to the extraction of radon-saturated water.</title>
        <authorList>
            <person name="Kapinusova G."/>
            <person name="Smrhova T."/>
            <person name="Strejcek M."/>
            <person name="Suman J."/>
            <person name="Jani K."/>
            <person name="Pajer P."/>
            <person name="Uhlik O."/>
        </authorList>
    </citation>
    <scope>NUCLEOTIDE SEQUENCE [LARGE SCALE GENOMIC DNA]</scope>
    <source>
        <strain evidence="9">J379</strain>
    </source>
</reference>
<gene>
    <name evidence="8" type="ORF">LRS13_16910</name>
</gene>
<evidence type="ECO:0000256" key="4">
    <source>
        <dbReference type="ARBA" id="ARBA00023163"/>
    </source>
</evidence>
<sequence length="253" mass="28107">MITQVGERRGGAVEHGQGGDVHVRPPVFEPQEGGVEAREAVAGIHRSIVAFGRDGCQPSTECVRLWHTLSKDFRMDLSDASTFASVYEQHRRGVYGAAFRIVQNAAQAQDVTQDVFLRVWRNPQKFDHRRGELGSYLRLMARSRALDLWREGQAAGRATDRMKVVVAQDAPRRDERPDEEAERDATRGAVRDALRELPLAQREALVLSYWGGMTADEVARHVGVPLGTAKSRIRLGLTKLRDQVDMGGMPVAA</sequence>
<dbReference type="InterPro" id="IPR007627">
    <property type="entry name" value="RNA_pol_sigma70_r2"/>
</dbReference>
<dbReference type="Gene3D" id="1.10.1740.10">
    <property type="match status" value="1"/>
</dbReference>
<organism evidence="8 9">
    <name type="scientific">Svornostia abyssi</name>
    <dbReference type="NCBI Taxonomy" id="2898438"/>
    <lineage>
        <taxon>Bacteria</taxon>
        <taxon>Bacillati</taxon>
        <taxon>Actinomycetota</taxon>
        <taxon>Thermoleophilia</taxon>
        <taxon>Solirubrobacterales</taxon>
        <taxon>Baekduiaceae</taxon>
        <taxon>Svornostia</taxon>
    </lineage>
</organism>
<accession>A0ABY5PCL7</accession>
<feature type="region of interest" description="Disordered" evidence="5">
    <location>
        <begin position="1"/>
        <end position="26"/>
    </location>
</feature>
<feature type="compositionally biased region" description="Basic and acidic residues" evidence="5">
    <location>
        <begin position="1"/>
        <end position="12"/>
    </location>
</feature>
<protein>
    <submittedName>
        <fullName evidence="8">Sigma-70 family RNA polymerase sigma factor</fullName>
    </submittedName>
</protein>
<name>A0ABY5PCL7_9ACTN</name>
<dbReference type="Pfam" id="PF08281">
    <property type="entry name" value="Sigma70_r4_2"/>
    <property type="match status" value="1"/>
</dbReference>
<feature type="region of interest" description="Disordered" evidence="5">
    <location>
        <begin position="166"/>
        <end position="187"/>
    </location>
</feature>
<evidence type="ECO:0000259" key="7">
    <source>
        <dbReference type="Pfam" id="PF08281"/>
    </source>
</evidence>
<evidence type="ECO:0000313" key="8">
    <source>
        <dbReference type="EMBL" id="UUY02372.1"/>
    </source>
</evidence>
<dbReference type="Gene3D" id="1.10.10.10">
    <property type="entry name" value="Winged helix-like DNA-binding domain superfamily/Winged helix DNA-binding domain"/>
    <property type="match status" value="1"/>
</dbReference>
<dbReference type="InterPro" id="IPR013325">
    <property type="entry name" value="RNA_pol_sigma_r2"/>
</dbReference>
<evidence type="ECO:0000256" key="1">
    <source>
        <dbReference type="ARBA" id="ARBA00010641"/>
    </source>
</evidence>
<keyword evidence="4" id="KW-0804">Transcription</keyword>
<proteinExistence type="inferred from homology"/>
<evidence type="ECO:0000259" key="6">
    <source>
        <dbReference type="Pfam" id="PF04542"/>
    </source>
</evidence>
<dbReference type="InterPro" id="IPR013324">
    <property type="entry name" value="RNA_pol_sigma_r3/r4-like"/>
</dbReference>
<dbReference type="InterPro" id="IPR013249">
    <property type="entry name" value="RNA_pol_sigma70_r4_t2"/>
</dbReference>
<dbReference type="NCBIfam" id="TIGR02937">
    <property type="entry name" value="sigma70-ECF"/>
    <property type="match status" value="1"/>
</dbReference>
<dbReference type="Pfam" id="PF04542">
    <property type="entry name" value="Sigma70_r2"/>
    <property type="match status" value="1"/>
</dbReference>
<evidence type="ECO:0000256" key="5">
    <source>
        <dbReference type="SAM" id="MobiDB-lite"/>
    </source>
</evidence>
<dbReference type="Proteomes" id="UP001058860">
    <property type="component" value="Chromosome"/>
</dbReference>
<evidence type="ECO:0000256" key="3">
    <source>
        <dbReference type="ARBA" id="ARBA00023082"/>
    </source>
</evidence>
<dbReference type="SUPFAM" id="SSF88946">
    <property type="entry name" value="Sigma2 domain of RNA polymerase sigma factors"/>
    <property type="match status" value="1"/>
</dbReference>
<dbReference type="RefSeq" id="WP_353862901.1">
    <property type="nucleotide sequence ID" value="NZ_CP088295.1"/>
</dbReference>
<evidence type="ECO:0000256" key="2">
    <source>
        <dbReference type="ARBA" id="ARBA00023015"/>
    </source>
</evidence>
<dbReference type="PANTHER" id="PTHR43133">
    <property type="entry name" value="RNA POLYMERASE ECF-TYPE SIGMA FACTO"/>
    <property type="match status" value="1"/>
</dbReference>
<evidence type="ECO:0000313" key="9">
    <source>
        <dbReference type="Proteomes" id="UP001058860"/>
    </source>
</evidence>
<dbReference type="InterPro" id="IPR036388">
    <property type="entry name" value="WH-like_DNA-bd_sf"/>
</dbReference>
<feature type="domain" description="RNA polymerase sigma-70 region 2" evidence="6">
    <location>
        <begin position="87"/>
        <end position="152"/>
    </location>
</feature>
<dbReference type="InterPro" id="IPR014284">
    <property type="entry name" value="RNA_pol_sigma-70_dom"/>
</dbReference>
<keyword evidence="3" id="KW-0731">Sigma factor</keyword>
<keyword evidence="2" id="KW-0805">Transcription regulation</keyword>
<dbReference type="InterPro" id="IPR039425">
    <property type="entry name" value="RNA_pol_sigma-70-like"/>
</dbReference>
<dbReference type="PANTHER" id="PTHR43133:SF62">
    <property type="entry name" value="RNA POLYMERASE SIGMA FACTOR SIGZ"/>
    <property type="match status" value="1"/>
</dbReference>
<keyword evidence="9" id="KW-1185">Reference proteome</keyword>
<dbReference type="CDD" id="cd06171">
    <property type="entry name" value="Sigma70_r4"/>
    <property type="match status" value="1"/>
</dbReference>
<dbReference type="SUPFAM" id="SSF88659">
    <property type="entry name" value="Sigma3 and sigma4 domains of RNA polymerase sigma factors"/>
    <property type="match status" value="1"/>
</dbReference>
<dbReference type="EMBL" id="CP088295">
    <property type="protein sequence ID" value="UUY02372.1"/>
    <property type="molecule type" value="Genomic_DNA"/>
</dbReference>
<feature type="domain" description="RNA polymerase sigma factor 70 region 4 type 2" evidence="7">
    <location>
        <begin position="188"/>
        <end position="240"/>
    </location>
</feature>
<comment type="similarity">
    <text evidence="1">Belongs to the sigma-70 factor family. ECF subfamily.</text>
</comment>